<dbReference type="PANTHER" id="PTHR11908">
    <property type="entry name" value="XANTHINE DEHYDROGENASE"/>
    <property type="match status" value="1"/>
</dbReference>
<organism evidence="2 3">
    <name type="scientific">Gaiella occulta</name>
    <dbReference type="NCBI Taxonomy" id="1002870"/>
    <lineage>
        <taxon>Bacteria</taxon>
        <taxon>Bacillati</taxon>
        <taxon>Actinomycetota</taxon>
        <taxon>Thermoleophilia</taxon>
        <taxon>Gaiellales</taxon>
        <taxon>Gaiellaceae</taxon>
        <taxon>Gaiella</taxon>
    </lineage>
</organism>
<dbReference type="Gene3D" id="3.30.365.10">
    <property type="entry name" value="Aldehyde oxidase/xanthine dehydrogenase, molybdopterin binding domain"/>
    <property type="match status" value="4"/>
</dbReference>
<dbReference type="RefSeq" id="WP_114794975.1">
    <property type="nucleotide sequence ID" value="NZ_QQZY01000001.1"/>
</dbReference>
<dbReference type="SMART" id="SM01008">
    <property type="entry name" value="Ald_Xan_dh_C"/>
    <property type="match status" value="1"/>
</dbReference>
<reference evidence="2 3" key="1">
    <citation type="submission" date="2018-07" db="EMBL/GenBank/DDBJ databases">
        <title>High-quality-draft genome sequence of Gaiella occulta.</title>
        <authorList>
            <person name="Severino R."/>
            <person name="Froufe H.J.C."/>
            <person name="Rainey F.A."/>
            <person name="Barroso C."/>
            <person name="Albuquerque L."/>
            <person name="Lobo-Da-Cunha A."/>
            <person name="Da Costa M.S."/>
            <person name="Egas C."/>
        </authorList>
    </citation>
    <scope>NUCLEOTIDE SEQUENCE [LARGE SCALE GENOMIC DNA]</scope>
    <source>
        <strain evidence="2 3">F2-233</strain>
    </source>
</reference>
<protein>
    <submittedName>
        <fullName evidence="2">Aerobic-type carbon monoxide dehydrogenase large subunit CoxL/CutL-like</fullName>
    </submittedName>
</protein>
<dbReference type="InterPro" id="IPR036856">
    <property type="entry name" value="Ald_Oxase/Xan_DH_a/b_sf"/>
</dbReference>
<dbReference type="Proteomes" id="UP000254134">
    <property type="component" value="Unassembled WGS sequence"/>
</dbReference>
<dbReference type="OrthoDB" id="9758509at2"/>
<evidence type="ECO:0000259" key="1">
    <source>
        <dbReference type="SMART" id="SM01008"/>
    </source>
</evidence>
<feature type="domain" description="Aldehyde oxidase/xanthine dehydrogenase a/b hammerhead" evidence="1">
    <location>
        <begin position="24"/>
        <end position="129"/>
    </location>
</feature>
<accession>A0A7M2Z1W7</accession>
<reference evidence="3" key="2">
    <citation type="journal article" date="2019" name="MicrobiologyOpen">
        <title>High-quality draft genome sequence of Gaiella occulta isolated from a 150 meter deep mineral water borehole and comparison with the genome sequences of other deep-branching lineages of the phylum Actinobacteria.</title>
        <authorList>
            <person name="Severino R."/>
            <person name="Froufe H.J.C."/>
            <person name="Barroso C."/>
            <person name="Albuquerque L."/>
            <person name="Lobo-da-Cunha A."/>
            <person name="da Costa M.S."/>
            <person name="Egas C."/>
        </authorList>
    </citation>
    <scope>NUCLEOTIDE SEQUENCE [LARGE SCALE GENOMIC DNA]</scope>
    <source>
        <strain evidence="3">F2-233</strain>
    </source>
</reference>
<dbReference type="AlphaFoldDB" id="A0A7M2Z1W7"/>
<evidence type="ECO:0000313" key="3">
    <source>
        <dbReference type="Proteomes" id="UP000254134"/>
    </source>
</evidence>
<dbReference type="GO" id="GO:0005506">
    <property type="term" value="F:iron ion binding"/>
    <property type="evidence" value="ECO:0007669"/>
    <property type="project" value="InterPro"/>
</dbReference>
<gene>
    <name evidence="2" type="ORF">Gocc_0548</name>
</gene>
<dbReference type="InterPro" id="IPR008274">
    <property type="entry name" value="AldOxase/xan_DH_MoCoBD1"/>
</dbReference>
<dbReference type="InterPro" id="IPR037165">
    <property type="entry name" value="AldOxase/xan_DH_Mopterin-bd_sf"/>
</dbReference>
<dbReference type="SUPFAM" id="SSF56003">
    <property type="entry name" value="Molybdenum cofactor-binding domain"/>
    <property type="match status" value="1"/>
</dbReference>
<name>A0A7M2Z1W7_9ACTN</name>
<comment type="caution">
    <text evidence="2">The sequence shown here is derived from an EMBL/GenBank/DDBJ whole genome shotgun (WGS) entry which is preliminary data.</text>
</comment>
<dbReference type="EMBL" id="QQZY01000001">
    <property type="protein sequence ID" value="RDI76129.1"/>
    <property type="molecule type" value="Genomic_DNA"/>
</dbReference>
<dbReference type="InterPro" id="IPR000674">
    <property type="entry name" value="Ald_Oxase/Xan_DH_a/b"/>
</dbReference>
<dbReference type="Pfam" id="PF01315">
    <property type="entry name" value="Ald_Xan_dh_C"/>
    <property type="match status" value="1"/>
</dbReference>
<dbReference type="Gene3D" id="3.90.1170.50">
    <property type="entry name" value="Aldehyde oxidase/xanthine dehydrogenase, a/b hammerhead"/>
    <property type="match status" value="1"/>
</dbReference>
<dbReference type="GO" id="GO:0016491">
    <property type="term" value="F:oxidoreductase activity"/>
    <property type="evidence" value="ECO:0007669"/>
    <property type="project" value="InterPro"/>
</dbReference>
<dbReference type="InterPro" id="IPR046867">
    <property type="entry name" value="AldOxase/xan_DH_MoCoBD2"/>
</dbReference>
<dbReference type="Pfam" id="PF02738">
    <property type="entry name" value="MoCoBD_1"/>
    <property type="match status" value="1"/>
</dbReference>
<keyword evidence="3" id="KW-1185">Reference proteome</keyword>
<dbReference type="Pfam" id="PF20256">
    <property type="entry name" value="MoCoBD_2"/>
    <property type="match status" value="1"/>
</dbReference>
<sequence>MTTVEEPRSERASFIRADGKEKVTGAGRYTADLSLKGELHAAFRYADHTHARILRIDATAARALPGVLAVITHEDVPDVLYGGMVQDRRLFARDTVRFEGDIVAAVAALTPEIARQAAALVEVDYEPLPVVTDFDAAMADGAILVHPDWEAYEGDEALGRNGNTLGYSTIVKGDADAAMAGADVVVRGRYVTDPVQGVPIEPRAVIAEWHGDRVTVWSSTQVPYAARAGVARTLQIPESHVRVIVPLLGGGFGAKCDFHFEGHVAALARAAGRPVKLVFSRHEEFFAVGHRREGMVIELETGARRDGTLVARRARLVLDKGAYCGEGGFFAQLAAMHACGPYEIENISVASYLNYSNNQPSSSIRAPTAPQVVWALEQHMDELAEALGLDPVELRRRTLIEDGSEGPTRQKLERIAMKETLERAVEMIGYGQELPEDEAIGVACGWWPCFAANAGAYVQLNHDGTGTIVTGAQENGTGAVMAMAAFVAEELGMRPGDFTIHYQDTDAAPWDMGSCGSQTTFNSARAVLAATAEVREQLLDAAAEQLEAARGDLELAAGVVRVKGSPDKAVAIADLASSGTFHGKGSGDLPEAPPVQAEGCVGRLGLESFLAPQLMTHAVRVKVDRETGVVRVLQVAAAHDSGRILNRMGADGQVYGGVVMGIGQALSEGTVLDGEGRHRNAHLLDYKLVTAADAPRIDIAWIETDTPNAGPRGSKGVGEPPCVPTAGAVANAVARVIGKHLDRLPMTPERVWEAGA</sequence>
<proteinExistence type="predicted"/>
<evidence type="ECO:0000313" key="2">
    <source>
        <dbReference type="EMBL" id="RDI76129.1"/>
    </source>
</evidence>
<dbReference type="SUPFAM" id="SSF54665">
    <property type="entry name" value="CO dehydrogenase molybdoprotein N-domain-like"/>
    <property type="match status" value="1"/>
</dbReference>
<dbReference type="InterPro" id="IPR016208">
    <property type="entry name" value="Ald_Oxase/xanthine_DH-like"/>
</dbReference>
<dbReference type="PANTHER" id="PTHR11908:SF157">
    <property type="entry name" value="XANTHINE DEHYDROGENASE SUBUNIT D-RELATED"/>
    <property type="match status" value="1"/>
</dbReference>